<dbReference type="InterPro" id="IPR052523">
    <property type="entry name" value="Trichothecene_AcTrans"/>
</dbReference>
<feature type="compositionally biased region" description="Gly residues" evidence="1">
    <location>
        <begin position="202"/>
        <end position="216"/>
    </location>
</feature>
<dbReference type="AlphaFoldDB" id="A0A3N1HH29"/>
<dbReference type="Proteomes" id="UP000268727">
    <property type="component" value="Unassembled WGS sequence"/>
</dbReference>
<evidence type="ECO:0000313" key="3">
    <source>
        <dbReference type="EMBL" id="ROP41632.1"/>
    </source>
</evidence>
<keyword evidence="4" id="KW-1185">Reference proteome</keyword>
<dbReference type="GO" id="GO:0016747">
    <property type="term" value="F:acyltransferase activity, transferring groups other than amino-acyl groups"/>
    <property type="evidence" value="ECO:0007669"/>
    <property type="project" value="InterPro"/>
</dbReference>
<dbReference type="PROSITE" id="PS51186">
    <property type="entry name" value="GNAT"/>
    <property type="match status" value="1"/>
</dbReference>
<dbReference type="PANTHER" id="PTHR42791">
    <property type="entry name" value="GNAT FAMILY ACETYLTRANSFERASE"/>
    <property type="match status" value="1"/>
</dbReference>
<dbReference type="EMBL" id="RJKM01000001">
    <property type="protein sequence ID" value="ROP41632.1"/>
    <property type="molecule type" value="Genomic_DNA"/>
</dbReference>
<evidence type="ECO:0000259" key="2">
    <source>
        <dbReference type="PROSITE" id="PS51186"/>
    </source>
</evidence>
<evidence type="ECO:0000256" key="1">
    <source>
        <dbReference type="SAM" id="MobiDB-lite"/>
    </source>
</evidence>
<dbReference type="InterPro" id="IPR000182">
    <property type="entry name" value="GNAT_dom"/>
</dbReference>
<dbReference type="Pfam" id="PF00583">
    <property type="entry name" value="Acetyltransf_1"/>
    <property type="match status" value="1"/>
</dbReference>
<proteinExistence type="predicted"/>
<evidence type="ECO:0000313" key="4">
    <source>
        <dbReference type="Proteomes" id="UP000268727"/>
    </source>
</evidence>
<dbReference type="PANTHER" id="PTHR42791:SF1">
    <property type="entry name" value="N-ACETYLTRANSFERASE DOMAIN-CONTAINING PROTEIN"/>
    <property type="match status" value="1"/>
</dbReference>
<dbReference type="InterPro" id="IPR016181">
    <property type="entry name" value="Acyl_CoA_acyltransferase"/>
</dbReference>
<keyword evidence="3" id="KW-0808">Transferase</keyword>
<gene>
    <name evidence="3" type="ORF">EDD40_7068</name>
</gene>
<dbReference type="SUPFAM" id="SSF55729">
    <property type="entry name" value="Acyl-CoA N-acyltransferases (Nat)"/>
    <property type="match status" value="1"/>
</dbReference>
<feature type="domain" description="N-acetyltransferase" evidence="2">
    <location>
        <begin position="12"/>
        <end position="190"/>
    </location>
</feature>
<dbReference type="OrthoDB" id="7057833at2"/>
<comment type="caution">
    <text evidence="3">The sequence shown here is derived from an EMBL/GenBank/DDBJ whole genome shotgun (WGS) entry which is preliminary data.</text>
</comment>
<protein>
    <submittedName>
        <fullName evidence="3">Acetyltransferase (GNAT) family protein</fullName>
    </submittedName>
</protein>
<dbReference type="CDD" id="cd04301">
    <property type="entry name" value="NAT_SF"/>
    <property type="match status" value="1"/>
</dbReference>
<dbReference type="Gene3D" id="3.40.630.30">
    <property type="match status" value="1"/>
</dbReference>
<organism evidence="3 4">
    <name type="scientific">Saccharothrix texasensis</name>
    <dbReference type="NCBI Taxonomy" id="103734"/>
    <lineage>
        <taxon>Bacteria</taxon>
        <taxon>Bacillati</taxon>
        <taxon>Actinomycetota</taxon>
        <taxon>Actinomycetes</taxon>
        <taxon>Pseudonocardiales</taxon>
        <taxon>Pseudonocardiaceae</taxon>
        <taxon>Saccharothrix</taxon>
    </lineage>
</organism>
<name>A0A3N1HH29_9PSEU</name>
<reference evidence="3 4" key="1">
    <citation type="submission" date="2018-11" db="EMBL/GenBank/DDBJ databases">
        <title>Sequencing the genomes of 1000 actinobacteria strains.</title>
        <authorList>
            <person name="Klenk H.-P."/>
        </authorList>
    </citation>
    <scope>NUCLEOTIDE SEQUENCE [LARGE SCALE GENOMIC DNA]</scope>
    <source>
        <strain evidence="3 4">DSM 44231</strain>
    </source>
</reference>
<feature type="region of interest" description="Disordered" evidence="1">
    <location>
        <begin position="173"/>
        <end position="216"/>
    </location>
</feature>
<sequence length="216" mass="22631">MVVYSVRGAGVEELDRIAPACAAACADEAVTAWALAGHDFSALFREWLASALTDHEVVIAERGGVVVGVSTWMALASAEPARRQAEAVAEQARANPALRRMAAAVALPHPDVPHLYLASMAVVPESRGRGVGTAILRHRLTRADDERQPVYLEASTPRSAALYARHGFVPSGAPHALPDDGPVLHPLWRPPRHPPRPASGTTGSGGGGHLAPGGPR</sequence>
<accession>A0A3N1HH29</accession>